<dbReference type="EMBL" id="JAZGSY010000132">
    <property type="protein sequence ID" value="KAL1839990.1"/>
    <property type="molecule type" value="Genomic_DNA"/>
</dbReference>
<feature type="region of interest" description="Disordered" evidence="1">
    <location>
        <begin position="133"/>
        <end position="157"/>
    </location>
</feature>
<protein>
    <submittedName>
        <fullName evidence="2">Uncharacterized protein</fullName>
    </submittedName>
</protein>
<gene>
    <name evidence="2" type="ORF">VTJ49DRAFT_953</name>
</gene>
<evidence type="ECO:0000313" key="3">
    <source>
        <dbReference type="Proteomes" id="UP001583172"/>
    </source>
</evidence>
<reference evidence="2 3" key="1">
    <citation type="journal article" date="2024" name="Commun. Biol.">
        <title>Comparative genomic analysis of thermophilic fungi reveals convergent evolutionary adaptations and gene losses.</title>
        <authorList>
            <person name="Steindorff A.S."/>
            <person name="Aguilar-Pontes M.V."/>
            <person name="Robinson A.J."/>
            <person name="Andreopoulos B."/>
            <person name="LaButti K."/>
            <person name="Kuo A."/>
            <person name="Mondo S."/>
            <person name="Riley R."/>
            <person name="Otillar R."/>
            <person name="Haridas S."/>
            <person name="Lipzen A."/>
            <person name="Grimwood J."/>
            <person name="Schmutz J."/>
            <person name="Clum A."/>
            <person name="Reid I.D."/>
            <person name="Moisan M.C."/>
            <person name="Butler G."/>
            <person name="Nguyen T.T.M."/>
            <person name="Dewar K."/>
            <person name="Conant G."/>
            <person name="Drula E."/>
            <person name="Henrissat B."/>
            <person name="Hansel C."/>
            <person name="Singer S."/>
            <person name="Hutchinson M.I."/>
            <person name="de Vries R.P."/>
            <person name="Natvig D.O."/>
            <person name="Powell A.J."/>
            <person name="Tsang A."/>
            <person name="Grigoriev I.V."/>
        </authorList>
    </citation>
    <scope>NUCLEOTIDE SEQUENCE [LARGE SCALE GENOMIC DNA]</scope>
    <source>
        <strain evidence="2 3">CBS 620.91</strain>
    </source>
</reference>
<organism evidence="2 3">
    <name type="scientific">Humicola insolens</name>
    <name type="common">Soft-rot fungus</name>
    <dbReference type="NCBI Taxonomy" id="85995"/>
    <lineage>
        <taxon>Eukaryota</taxon>
        <taxon>Fungi</taxon>
        <taxon>Dikarya</taxon>
        <taxon>Ascomycota</taxon>
        <taxon>Pezizomycotina</taxon>
        <taxon>Sordariomycetes</taxon>
        <taxon>Sordariomycetidae</taxon>
        <taxon>Sordariales</taxon>
        <taxon>Chaetomiaceae</taxon>
        <taxon>Mycothermus</taxon>
    </lineage>
</organism>
<evidence type="ECO:0000313" key="2">
    <source>
        <dbReference type="EMBL" id="KAL1839990.1"/>
    </source>
</evidence>
<sequence>MMLPKRTLLLPRAAATRCLSTSAVRPFAMPASSRGSQQQQPSSSQTPVDDIDLVFDYPTEGQASHQKRRLEESGLDLHSAMPHGPKGVPGKSAGKEMGAADSNAMYKYIGVGALGLGGLYMMMRRQSAGPVLTQSNELGATRPGEGSSMQRVFGKDK</sequence>
<proteinExistence type="predicted"/>
<dbReference type="Proteomes" id="UP001583172">
    <property type="component" value="Unassembled WGS sequence"/>
</dbReference>
<comment type="caution">
    <text evidence="2">The sequence shown here is derived from an EMBL/GenBank/DDBJ whole genome shotgun (WGS) entry which is preliminary data.</text>
</comment>
<feature type="region of interest" description="Disordered" evidence="1">
    <location>
        <begin position="29"/>
        <end position="96"/>
    </location>
</feature>
<accession>A0ABR3VDT8</accession>
<evidence type="ECO:0000256" key="1">
    <source>
        <dbReference type="SAM" id="MobiDB-lite"/>
    </source>
</evidence>
<name>A0ABR3VDT8_HUMIN</name>
<feature type="compositionally biased region" description="Low complexity" evidence="1">
    <location>
        <begin position="32"/>
        <end position="45"/>
    </location>
</feature>
<keyword evidence="3" id="KW-1185">Reference proteome</keyword>